<feature type="region of interest" description="Disordered" evidence="2">
    <location>
        <begin position="421"/>
        <end position="530"/>
    </location>
</feature>
<feature type="compositionally biased region" description="Basic and acidic residues" evidence="2">
    <location>
        <begin position="2719"/>
        <end position="2737"/>
    </location>
</feature>
<feature type="compositionally biased region" description="Basic and acidic residues" evidence="2">
    <location>
        <begin position="4409"/>
        <end position="4427"/>
    </location>
</feature>
<feature type="compositionally biased region" description="Basic and acidic residues" evidence="2">
    <location>
        <begin position="1118"/>
        <end position="1127"/>
    </location>
</feature>
<feature type="compositionally biased region" description="Basic and acidic residues" evidence="2">
    <location>
        <begin position="1791"/>
        <end position="1831"/>
    </location>
</feature>
<organism evidence="3 4">
    <name type="scientific">Phomopsis amygdali</name>
    <name type="common">Fusicoccum amygdali</name>
    <dbReference type="NCBI Taxonomy" id="1214568"/>
    <lineage>
        <taxon>Eukaryota</taxon>
        <taxon>Fungi</taxon>
        <taxon>Dikarya</taxon>
        <taxon>Ascomycota</taxon>
        <taxon>Pezizomycotina</taxon>
        <taxon>Sordariomycetes</taxon>
        <taxon>Sordariomycetidae</taxon>
        <taxon>Diaporthales</taxon>
        <taxon>Diaporthaceae</taxon>
        <taxon>Diaporthe</taxon>
    </lineage>
</organism>
<feature type="compositionally biased region" description="Basic and acidic residues" evidence="2">
    <location>
        <begin position="4727"/>
        <end position="4736"/>
    </location>
</feature>
<feature type="compositionally biased region" description="Basic residues" evidence="2">
    <location>
        <begin position="3387"/>
        <end position="3401"/>
    </location>
</feature>
<feature type="compositionally biased region" description="Polar residues" evidence="2">
    <location>
        <begin position="4210"/>
        <end position="4231"/>
    </location>
</feature>
<feature type="compositionally biased region" description="Low complexity" evidence="2">
    <location>
        <begin position="5126"/>
        <end position="5170"/>
    </location>
</feature>
<dbReference type="PANTHER" id="PTHR40641:SF2">
    <property type="entry name" value="INVOLUCRIN REPEAT PROTEIN"/>
    <property type="match status" value="1"/>
</dbReference>
<feature type="region of interest" description="Disordered" evidence="2">
    <location>
        <begin position="740"/>
        <end position="761"/>
    </location>
</feature>
<feature type="compositionally biased region" description="Basic and acidic residues" evidence="2">
    <location>
        <begin position="475"/>
        <end position="484"/>
    </location>
</feature>
<feature type="compositionally biased region" description="Polar residues" evidence="2">
    <location>
        <begin position="4836"/>
        <end position="4846"/>
    </location>
</feature>
<feature type="compositionally biased region" description="Basic and acidic residues" evidence="2">
    <location>
        <begin position="1521"/>
        <end position="1531"/>
    </location>
</feature>
<feature type="compositionally biased region" description="Basic and acidic residues" evidence="2">
    <location>
        <begin position="4948"/>
        <end position="4960"/>
    </location>
</feature>
<feature type="compositionally biased region" description="Polar residues" evidence="2">
    <location>
        <begin position="3295"/>
        <end position="3305"/>
    </location>
</feature>
<feature type="compositionally biased region" description="Basic and acidic residues" evidence="2">
    <location>
        <begin position="775"/>
        <end position="805"/>
    </location>
</feature>
<feature type="region of interest" description="Disordered" evidence="2">
    <location>
        <begin position="1"/>
        <end position="144"/>
    </location>
</feature>
<feature type="compositionally biased region" description="Basic and acidic residues" evidence="2">
    <location>
        <begin position="1963"/>
        <end position="1978"/>
    </location>
</feature>
<feature type="region of interest" description="Disordered" evidence="2">
    <location>
        <begin position="774"/>
        <end position="1058"/>
    </location>
</feature>
<name>A0AAD9SL81_PHOAM</name>
<feature type="compositionally biased region" description="Low complexity" evidence="2">
    <location>
        <begin position="131"/>
        <end position="144"/>
    </location>
</feature>
<feature type="compositionally biased region" description="Basic residues" evidence="2">
    <location>
        <begin position="3528"/>
        <end position="3539"/>
    </location>
</feature>
<feature type="region of interest" description="Disordered" evidence="2">
    <location>
        <begin position="600"/>
        <end position="711"/>
    </location>
</feature>
<feature type="compositionally biased region" description="Polar residues" evidence="2">
    <location>
        <begin position="3690"/>
        <end position="3703"/>
    </location>
</feature>
<feature type="region of interest" description="Disordered" evidence="2">
    <location>
        <begin position="2293"/>
        <end position="2609"/>
    </location>
</feature>
<feature type="compositionally biased region" description="Polar residues" evidence="2">
    <location>
        <begin position="2298"/>
        <end position="2311"/>
    </location>
</feature>
<feature type="compositionally biased region" description="Basic and acidic residues" evidence="2">
    <location>
        <begin position="984"/>
        <end position="1012"/>
    </location>
</feature>
<feature type="compositionally biased region" description="Polar residues" evidence="2">
    <location>
        <begin position="1980"/>
        <end position="2005"/>
    </location>
</feature>
<feature type="compositionally biased region" description="Basic residues" evidence="2">
    <location>
        <begin position="3858"/>
        <end position="3870"/>
    </location>
</feature>
<feature type="compositionally biased region" description="Polar residues" evidence="2">
    <location>
        <begin position="5189"/>
        <end position="5199"/>
    </location>
</feature>
<feature type="compositionally biased region" description="Basic and acidic residues" evidence="2">
    <location>
        <begin position="828"/>
        <end position="838"/>
    </location>
</feature>
<feature type="compositionally biased region" description="Basic and acidic residues" evidence="2">
    <location>
        <begin position="370"/>
        <end position="382"/>
    </location>
</feature>
<feature type="compositionally biased region" description="Polar residues" evidence="2">
    <location>
        <begin position="61"/>
        <end position="75"/>
    </location>
</feature>
<feature type="compositionally biased region" description="Acidic residues" evidence="2">
    <location>
        <begin position="319"/>
        <end position="334"/>
    </location>
</feature>
<feature type="compositionally biased region" description="Low complexity" evidence="2">
    <location>
        <begin position="1047"/>
        <end position="1058"/>
    </location>
</feature>
<feature type="compositionally biased region" description="Basic and acidic residues" evidence="2">
    <location>
        <begin position="2988"/>
        <end position="3000"/>
    </location>
</feature>
<feature type="compositionally biased region" description="Basic and acidic residues" evidence="2">
    <location>
        <begin position="245"/>
        <end position="272"/>
    </location>
</feature>
<feature type="compositionally biased region" description="Polar residues" evidence="2">
    <location>
        <begin position="5792"/>
        <end position="5804"/>
    </location>
</feature>
<dbReference type="EMBL" id="JAUJFL010000002">
    <property type="protein sequence ID" value="KAK2611233.1"/>
    <property type="molecule type" value="Genomic_DNA"/>
</dbReference>
<feature type="compositionally biased region" description="Polar residues" evidence="2">
    <location>
        <begin position="4240"/>
        <end position="4249"/>
    </location>
</feature>
<feature type="compositionally biased region" description="Polar residues" evidence="2">
    <location>
        <begin position="3462"/>
        <end position="3479"/>
    </location>
</feature>
<keyword evidence="1" id="KW-0175">Coiled coil</keyword>
<evidence type="ECO:0000313" key="4">
    <source>
        <dbReference type="Proteomes" id="UP001265746"/>
    </source>
</evidence>
<proteinExistence type="predicted"/>
<keyword evidence="4" id="KW-1185">Reference proteome</keyword>
<feature type="compositionally biased region" description="Polar residues" evidence="2">
    <location>
        <begin position="350"/>
        <end position="366"/>
    </location>
</feature>
<feature type="compositionally biased region" description="Basic and acidic residues" evidence="2">
    <location>
        <begin position="4759"/>
        <end position="4772"/>
    </location>
</feature>
<feature type="region of interest" description="Disordered" evidence="2">
    <location>
        <begin position="172"/>
        <end position="204"/>
    </location>
</feature>
<feature type="compositionally biased region" description="Polar residues" evidence="2">
    <location>
        <begin position="2598"/>
        <end position="2609"/>
    </location>
</feature>
<feature type="compositionally biased region" description="Polar residues" evidence="2">
    <location>
        <begin position="3404"/>
        <end position="3414"/>
    </location>
</feature>
<feature type="compositionally biased region" description="Basic residues" evidence="2">
    <location>
        <begin position="4186"/>
        <end position="4197"/>
    </location>
</feature>
<feature type="compositionally biased region" description="Low complexity" evidence="2">
    <location>
        <begin position="3363"/>
        <end position="3377"/>
    </location>
</feature>
<feature type="compositionally biased region" description="Basic and acidic residues" evidence="2">
    <location>
        <begin position="3667"/>
        <end position="3677"/>
    </location>
</feature>
<feature type="compositionally biased region" description="Polar residues" evidence="2">
    <location>
        <begin position="3257"/>
        <end position="3272"/>
    </location>
</feature>
<feature type="compositionally biased region" description="Low complexity" evidence="2">
    <location>
        <begin position="2455"/>
        <end position="2470"/>
    </location>
</feature>
<feature type="compositionally biased region" description="Basic residues" evidence="2">
    <location>
        <begin position="121"/>
        <end position="130"/>
    </location>
</feature>
<comment type="caution">
    <text evidence="3">The sequence shown here is derived from an EMBL/GenBank/DDBJ whole genome shotgun (WGS) entry which is preliminary data.</text>
</comment>
<feature type="compositionally biased region" description="Basic and acidic residues" evidence="2">
    <location>
        <begin position="2439"/>
        <end position="2450"/>
    </location>
</feature>
<feature type="compositionally biased region" description="Polar residues" evidence="2">
    <location>
        <begin position="3746"/>
        <end position="3757"/>
    </location>
</feature>
<feature type="compositionally biased region" description="Basic and acidic residues" evidence="2">
    <location>
        <begin position="1181"/>
        <end position="1204"/>
    </location>
</feature>
<accession>A0AAD9SL81</accession>
<feature type="compositionally biased region" description="Basic and acidic residues" evidence="2">
    <location>
        <begin position="2122"/>
        <end position="2142"/>
    </location>
</feature>
<feature type="region of interest" description="Disordered" evidence="2">
    <location>
        <begin position="5767"/>
        <end position="5818"/>
    </location>
</feature>
<feature type="compositionally biased region" description="Polar residues" evidence="2">
    <location>
        <begin position="922"/>
        <end position="940"/>
    </location>
</feature>
<feature type="compositionally biased region" description="Basic and acidic residues" evidence="2">
    <location>
        <begin position="4118"/>
        <end position="4129"/>
    </location>
</feature>
<feature type="compositionally biased region" description="Basic and acidic residues" evidence="2">
    <location>
        <begin position="3915"/>
        <end position="3924"/>
    </location>
</feature>
<feature type="compositionally biased region" description="Polar residues" evidence="2">
    <location>
        <begin position="1693"/>
        <end position="1708"/>
    </location>
</feature>
<feature type="compositionally biased region" description="Basic and acidic residues" evidence="2">
    <location>
        <begin position="3758"/>
        <end position="3791"/>
    </location>
</feature>
<feature type="region of interest" description="Disordered" evidence="2">
    <location>
        <begin position="547"/>
        <end position="588"/>
    </location>
</feature>
<feature type="compositionally biased region" description="Basic residues" evidence="2">
    <location>
        <begin position="3205"/>
        <end position="3217"/>
    </location>
</feature>
<feature type="compositionally biased region" description="Low complexity" evidence="2">
    <location>
        <begin position="970"/>
        <end position="982"/>
    </location>
</feature>
<feature type="compositionally biased region" description="Low complexity" evidence="2">
    <location>
        <begin position="2206"/>
        <end position="2219"/>
    </location>
</feature>
<feature type="region of interest" description="Disordered" evidence="2">
    <location>
        <begin position="4588"/>
        <end position="5337"/>
    </location>
</feature>
<dbReference type="PANTHER" id="PTHR40641">
    <property type="entry name" value="INVOLUCRIN REPEAT PROTEIN (AFU_ORTHOLOGUE AFUA_2G08060)"/>
    <property type="match status" value="1"/>
</dbReference>
<feature type="compositionally biased region" description="Polar residues" evidence="2">
    <location>
        <begin position="2087"/>
        <end position="2101"/>
    </location>
</feature>
<evidence type="ECO:0008006" key="5">
    <source>
        <dbReference type="Google" id="ProtNLM"/>
    </source>
</evidence>
<feature type="compositionally biased region" description="Polar residues" evidence="2">
    <location>
        <begin position="2482"/>
        <end position="2505"/>
    </location>
</feature>
<feature type="compositionally biased region" description="Basic and acidic residues" evidence="2">
    <location>
        <begin position="1"/>
        <end position="13"/>
    </location>
</feature>
<evidence type="ECO:0000313" key="3">
    <source>
        <dbReference type="EMBL" id="KAK2611233.1"/>
    </source>
</evidence>
<feature type="compositionally biased region" description="Pro residues" evidence="2">
    <location>
        <begin position="485"/>
        <end position="496"/>
    </location>
</feature>
<feature type="region of interest" description="Disordered" evidence="2">
    <location>
        <begin position="216"/>
        <end position="407"/>
    </location>
</feature>
<feature type="compositionally biased region" description="Basic and acidic residues" evidence="2">
    <location>
        <begin position="2948"/>
        <end position="2970"/>
    </location>
</feature>
<feature type="compositionally biased region" description="Basic residues" evidence="2">
    <location>
        <begin position="2027"/>
        <end position="2039"/>
    </location>
</feature>
<sequence>MSDRRRRWSPESSRRRRKAKRDSREQLVLDETAMAQDSRSMATAPESTFSSSYSYAYPRAPQSQVPSSSFQYQTAQPPDQQPLPGGPGGPITMHNTDDIRSSAPMPMPGPSHGHERERDRRRTRRGRHGSHSSSDDLSLSSSSSSSYLDISRWYPSFGRSGGVLKTFWMTPSERRQRARRRRSLKKKNRGIFGFGNNSSSSSVNSDMAYGMGFVKKPKSRNFSPRGEHAAGLERSDGRPAQVQRRQTDEEILEIGRKLAKVARDSNREDMRAMGKRPPSQFSAAQESWDKYSRQTVGGFAASSRGIAPSKHGRHSSSSSDDDEWESASEGEYSSDESNSGLAYGAAVDLGSSSPPKSSVTRQSTILSARPPEDIRPPDRKSSAVDPRLFGPVNSLRGLINTPCGFGDRNSVYTVPGPSEQRYAGSAGTAESASIEARPMQTVYPVQTSDPARVEAARASGSLVSEQPRYPAASREPSHSSRRPDPIPIQAPKPIAPVPTSMYDEQRIRDSEEAKPRDSRIRPSENKTFAETALVGAGVAALGAAIMAGRNKGKGKEIERDPESRHGRHERYGHDDHREEDTVVQDSRRAKELALEKEIERLERALSDRNKAREQRKRDSKRDSAAEPSGSRAADADRDDEKRRRDRDSRSSEPYYDYDRPETSRRVPDDAFRTRDSPLRAASPVIIDVTPAPSPPPDQMDRKSRRESFEDEMRDAKHIYDESMHSTAPISAVDMAAAIAATDKARHHDEPERGRTLVKTQDLVQEQANAYYHARRMAEREVSSRSRSKSAERSIVEKYDKHRDSESQGAEIVRIVTPPEMKQKPQKHKYSEPNADFRFDNLMSPKDLDHFRPHEYLVRDPSAERPRPYLNLVIPTPVPTPSPESQKKKTAKSKTPEPVVEEPKKEVADVVISPRGEVVEAPQTPTSKRVSWGPSETQQYEVESPDRSSERNSRSYEELRSPGKSSGWGSAAAAAAGIAAAAALSKKDDKYEPSRRDDRVRESTDGKSSEHSRSPPSRKVLPKGTAPSRVLDEEPEDVPPAPGPKPASPRSSQMPGAFADDLDFAATLAAGLQDTGFDPNIVIEDAAYRRRDSPPGSNEPTGVYMQPFSETVTDLGTFDFKDGSKPTRESGYVIGEVADTPASEKGSNFDWTEGTSRRQSKAEKRRSAGSDNIEVIEEPEEESPRLSKKEQRKIEKAARAAKLAEEQDQTSQPVEAGEDDWEESTTSKKSKRNSKKSKRMSAGWDDADTPVNDRRVSVPVDAFDDLEDTKTTDVSWEEPQKTSKSKRDSKGYDIPGEDPSDRRERRREERRRSDYEPIERDVASVVSDSRHDDRSNGRSRHQYDDDRSVVSAPDGKRDSKADKRSSKEEKRSSGGFWGILKGSNGVDGDKESKKDNAGTLGAGAGLAGAVAGASIAAGSLALRSDAAEAPSEQEETRHAIADVDHPSERHTESPSRGFSVFDFQDPEITPRVIKPAIDPQYGDLLPLPPSPSDDVEMDFNVGDDLPSLPDSRPATPPGQEKLLPRDRSESGQKRPGFAMHSRRRSAHETPLKSPSHTAIPISFRMGQRSSIPASPRIVSNPTSAHQSPAVQTQETFSSPSNKRSPRPPSWDRPTSWDSTREIKPLYLIERSAHAGGDGGEQQHDDEAENTPLPPSRESPAPESEAGGDVEEAARSLESSPLFVDTAVANRTAPLGSQESTPKGLTQTDSGLPDSAREFGSTSKGATGPSHLDSGLPRSAKDVDMPFIEEPRQSPLLESSYATPTGSPGREFAVRPQVQRDESTESVSDFQDALDRPTIDEDIDRGHSQDISRVIEEESSQKTEPSSVDKREKQGYFSTAFSMLPAAGLVGVGALLGRGKRDDTEADVHDHPSQDAQQPAPKSPDLAGTASDVPEIEASEAAVTAPSDLDDQGQAPLTASAGKSGPDTPLDTIESADASVPNDSPAAHMRPEGVLPISDLQQSDDAAHDVKGLEQERETTDDTNVATTSSSTQPDDNDLGISSTQSPEDMETIIETPADTVDWPEESRSKKKKGKKGKKKQSSIDVAPIPVAAEPSAIPSSDVQQDKTIVEGSPSNVIEGLPSALDFATASSPTWQPSEQPSQEDVGAGQKGDEAGSPSAPYHVLEDSGSKDLTDDPKDLHDTVEVAATPGVHSHSQSQDEEAQIGGSKRRSSSSTRRLRSSRSSMSPHSSADRYVSPDAFQSGDDIAASPRSASASARSSTGPKYKKTRSLRSSRRSSLASQGSGHGHEARPSEPLAFEQPGTSFGEHFHETSEVQQDLIKQYQAVEENVPSPLEVVEQQVSSPLDTAQEPISAQLEVQHDPEQKIDDVVKESASPQPDLSKDSIEQLGSPIAEDSQRGINVAEDRSLQESDPTAVEHTLTASPQKAEDESPDVLGPSSSQGPLFVSDQAVQPPSEPVTEGNLPEVQPRELSEAISQPSESEHAMGDDLSRQVEIVPSVQPVEQIEEQQPSGVIVEPPVEGLSSPSSPPHATQEASELDQSANQDLPESELQEPSPFPVFTADDSPFTSKKSKKNKKKRKSSTVIGGAAQSSGTTTPAELELSPEPIESAVEPSTSHQDDVQLESSSAAKELPLELEQQPVSKESSDLQQLSKSIEPEIVQAENQDISRFDETEFSAVGKGKSPIESLQMTDPTVLPVLDDVPAGIPISELEKPGLEAQQKSGDILDEDEIARREAEADQIRDEEAEISRLQSKKKLKPKEKTRLRELRANADRRAEEAAATTPIQEDIPEAHVLDKSIEEPVTESQIEETSLPVTEDPILAEEKASAGPSTVVAETVLPQSGSEPEEAVSKSMEIAGPTDEAAPQPQEIAGTGITSDEILPELDESVARTEAQSEAKGSEDPEEVARREAEAALIRDEENELARLESKKKPNKKDKVRMKVLRSNSERRAQEAEAAAQPQVEEHDTADLETPLADDRKGSISQVQGEDSSREPVDQETREISVDEPRSLEDVIQTSDDMSPKEVSQPHVDDSFKISEDVLRATNVVESSQLQSQSHDLSQPQASDSPDEETKHILPSQLEEVMAEQTERQVHPDSTQPDDARVPQILIEDTSLRPDALADESRASDGPQPQSSPPSLPQVEEFVSDPVKTHLIKDNSGMPETQIEDSTQARHDDPALQVQEEVVAPGTHSGETSQVTVQEPALTSEISEENDKDVSVREPAGEIEQPAVTELPQDPESEWPVVSKKSKKDKKKKRKGTLSEGSGQTSGSVTPFDAGEQSTVVESRGVTDEAPVSIDITPQSGSFDQAEQPSASVAFEDNAAKDLEIEETAVAQPVESSTPEQQETIAIGGESFPAPAISDDNTAKASTVEETAAAPSLESSLTEQQETSLRTEDVLPAPGNSEETIPAIAPEPEQAPFSEEPEFRLTPKKSKKDKKKKRKNTISEDSSLPSGSVTPIAIGEPEQQSSLAEKSNILGVEQPVEERSLPLDVTEEPTPIPSAIEETSATELPRSETAQTVDDLSVPHSVTEEPLSKSSTLEEASTSWPEPEAQPEPERVAQEEPEFFTIKKSKKDKKRKKTLSGSGTITPMNDFDEATLPSEPAEIQEPTLGSTQHPSSPPLQPSEPERITSSDLVEDTPMHTEHADLRSPTQLPEIEALRSSSPLVSEVESSKDHLHQASQPGRKSGGWSFLAGAIARAGVAAAVPENDDRSSERDAQPEDITAGHIAGHSPTQTVEKSTNAPSPSLHLADLVETAKASDPKEEAQPQATAIGKDQPRNLSLVAEETGQSGDNVQESKPIQEDTLERITTSKKDSKEDQDKESTSLDLDSKEVGLSSTQSPLGEDIRQEEVPLSSDLVQEPHNVEERLPDPQDSLQEKEATVLEPQSPLDDWWTPASSSKKKKKKEKKRKSSSTPWSETASGAPTPVAEESSESQDVISDANKRLEDLAVQPEPEPEFKAAEDRNIGSLDSEELPVSSQQIKESADRPSQEYDGSSPDFDPVSTEDFATPAELPSAALEDDAWATPSDGQPLELFATKDSSNDNDQTGASPGQSLDLEPESSASVSQTLAEPADAPAEQNVEPVAEDFWEPIPKKMSKKEKRKAKKGSASISVPELTAPIPEGDSQDNSREQAPVALETSSQHDFPVLVHRSEPVAQDDLDKIDPDHSLDVQHTAEGQPDPSSLSQLDELSSSVPIDNEPLSIQPEEERSSQAQEIETDQMPILSRKMSKKEKRKAKKAANTAWGDDVVEPSQSQIPVTEETQVQDLPTTSPIFEPESGSKEATQVSHSAEPQLAQDVDEDTGPSAAKDAAAEDEWGLPISRKKSKKDKKKKEKQLSSGSISGSQTPAFEEAPVAHGVEAIDIGEPAPEPSDTADRTLEDVSGIEGRNDRGFSEAHTSAPDNSAEAHDSFASAAQGRSDHRSAELYVPLEGADDEMPTEPSGDFSVPSLRMDHRSAELYVPGDERNFGTEKSTPIADDWDVPSDDTSKNDNKATGSTRALSTPAEGARQDETSRTDAESSKFLRSPDVRGKELEKMQPSPDLWDDEDYFKPKPEPFVEPTQEPFSKFDIHPAVARGLAATPDKRVGEERPLVGLGLIHRHSSIFHEDEGHVPKLLTMTGDNFSTDSVAVQEAEAGPSGESSQLDALTRSDRLPSRPGSSRSYDEGLTPSPGKIHWRDREWSYFETGPAQGTNVPLARSVSPDKFNNLRPVSPSLPKSPTLPPKSPTLLPKSPTLLPKSPTFPRSPTFPKSPTLPKSPQYPPRESSSFEDIRDKDLAKKGSVAALAERFGGSRKATGKTQEAPKHADERTHGADDLFYQPAMWEEAESKPVQGSRLDVDSGDSLASRDTDLEEEQSDPDMQHSGQGAAATSHGREPTTPGSDNVSEPRSQPDLDAGTFTPQIPDPAIPEAEIPVESLVVESPVLGSQPSVDFPLDEQPPSVESSYRGPDVRTGLPESTLDPTLRESLDQPQSPSTPWSKSPVLEETSSFEEVRPTIETRGDDVPTAGPSIVDFSRSLPRALPSVQEEPHEEEAELGEHGALSRARAVTPDINRDSGVVTGSPVPPRVHQFESAQQQRDSGVHMRDPSGVSPRLLGTRGLSPQPGRLSHSSIEDEGANLDDKSSKRSSTAESETQRRFREATPVLEAQDPPVTPEPRKNRSKPRKYPDLGPSPGKAAAAAALTGGGALLAAGSRATRSRSPSPSPSPAASQRSVSDMTDELRSSAMPRQRRAASSNTGISRTRTPEPLNLRAESPSMLRHSGTPPLRSRRTRSGDLRSLSQLSNRSHSDLGAQASSSPASAANNAPAALAHLSTTPTPASSDLRRATTPAVVAQGTNNAPTANEGRVRTKDMADVYDGFGEGRLGSPRSPTRPHSMRRRQSMQVLELESRVEQLIAENRALQDARAQAEAHTTNRATSTLAERDTEIEALKQSLDFMRKEVQRLTEVNEGLNSAIQQHAVQHDDRYRLLETQHAEVTRELFEHRDRHGSHAQTIQEKDAEIKSLREQLEATKEQIREMQKQILATKPVDSDFLRIKDVDYFDHRCQQLCSHVQQWVLRFSKFSDMRACRLTSELNDEKIIDRLDNAVLDGSNVDHYLNDRVRRRDVFMSVTMTMIWEFVFTRYLFGMDREQRQKLKNLEKLLLEVGPPQAVRQWRAVTLTLLSKREPFKDQRDQDTEAVVQAVFQTLSMILPPPSNLEDQIQGQLRKVMREAVDLSVEMRTQRAEYMMLPPLQPDYDANGDLAEPHPFNSALMNERSSDKNAIADNDALEAQGAVVRVVLFPLVVKKGDDDGVGDDEIVVCPAQVIVARPRSKSRQSYRAPSSDAGGVSLLRGGSPSTAPNRSNVSMTDAPGMAPGMEGAI</sequence>
<feature type="compositionally biased region" description="Basic and acidic residues" evidence="2">
    <location>
        <begin position="698"/>
        <end position="707"/>
    </location>
</feature>
<feature type="compositionally biased region" description="Basic and acidic residues" evidence="2">
    <location>
        <begin position="600"/>
        <end position="624"/>
    </location>
</feature>
<feature type="compositionally biased region" description="Basic residues" evidence="2">
    <location>
        <begin position="4280"/>
        <end position="4292"/>
    </location>
</feature>
<feature type="region of interest" description="Disordered" evidence="2">
    <location>
        <begin position="1085"/>
        <end position="1104"/>
    </location>
</feature>
<feature type="compositionally biased region" description="Basic and acidic residues" evidence="2">
    <location>
        <begin position="1433"/>
        <end position="1452"/>
    </location>
</feature>
<feature type="compositionally biased region" description="Basic and acidic residues" evidence="2">
    <location>
        <begin position="1737"/>
        <end position="1750"/>
    </location>
</feature>
<feature type="compositionally biased region" description="Polar residues" evidence="2">
    <location>
        <begin position="35"/>
        <end position="49"/>
    </location>
</feature>
<feature type="compositionally biased region" description="Basic and acidic residues" evidence="2">
    <location>
        <begin position="4466"/>
        <end position="4494"/>
    </location>
</feature>
<feature type="compositionally biased region" description="Low complexity" evidence="2">
    <location>
        <begin position="2180"/>
        <end position="2192"/>
    </location>
</feature>
<feature type="compositionally biased region" description="Low complexity" evidence="2">
    <location>
        <begin position="4141"/>
        <end position="4152"/>
    </location>
</feature>
<feature type="compositionally biased region" description="Basic and acidic residues" evidence="2">
    <location>
        <begin position="2317"/>
        <end position="2330"/>
    </location>
</feature>
<feature type="region of interest" description="Disordered" evidence="2">
    <location>
        <begin position="2695"/>
        <end position="2752"/>
    </location>
</feature>
<feature type="compositionally biased region" description="Basic and acidic residues" evidence="2">
    <location>
        <begin position="1386"/>
        <end position="1395"/>
    </location>
</feature>
<feature type="compositionally biased region" description="Basic and acidic residues" evidence="2">
    <location>
        <begin position="1277"/>
        <end position="1290"/>
    </location>
</feature>
<feature type="compositionally biased region" description="Basic and acidic residues" evidence="2">
    <location>
        <begin position="1298"/>
        <end position="1371"/>
    </location>
</feature>
<feature type="compositionally biased region" description="Polar residues" evidence="2">
    <location>
        <begin position="1566"/>
        <end position="1595"/>
    </location>
</feature>
<feature type="compositionally biased region" description="Basic residues" evidence="2">
    <location>
        <begin position="4054"/>
        <end position="4065"/>
    </location>
</feature>
<feature type="compositionally biased region" description="Basic residues" evidence="2">
    <location>
        <begin position="2223"/>
        <end position="2234"/>
    </location>
</feature>
<feature type="compositionally biased region" description="Polar residues" evidence="2">
    <location>
        <begin position="1144"/>
        <end position="1153"/>
    </location>
</feature>
<feature type="compositionally biased region" description="Basic and acidic residues" evidence="2">
    <location>
        <begin position="3597"/>
        <end position="3606"/>
    </location>
</feature>
<feature type="compositionally biased region" description="Polar residues" evidence="2">
    <location>
        <begin position="3220"/>
        <end position="3230"/>
    </location>
</feature>
<gene>
    <name evidence="3" type="ORF">N8I77_004595</name>
</gene>
<dbReference type="InterPro" id="IPR053268">
    <property type="entry name" value="Woronin_anchor"/>
</dbReference>
<feature type="compositionally biased region" description="Basic residues" evidence="2">
    <location>
        <begin position="1227"/>
        <end position="1238"/>
    </location>
</feature>
<feature type="compositionally biased region" description="Basic and acidic residues" evidence="2">
    <location>
        <begin position="225"/>
        <end position="237"/>
    </location>
</feature>
<feature type="compositionally biased region" description="Low complexity" evidence="2">
    <location>
        <begin position="5249"/>
        <end position="5270"/>
    </location>
</feature>
<feature type="compositionally biased region" description="Pro residues" evidence="2">
    <location>
        <begin position="1037"/>
        <end position="1046"/>
    </location>
</feature>
<feature type="region of interest" description="Disordered" evidence="2">
    <location>
        <begin position="1422"/>
        <end position="1831"/>
    </location>
</feature>
<feature type="compositionally biased region" description="Polar residues" evidence="2">
    <location>
        <begin position="3320"/>
        <end position="3330"/>
    </location>
</feature>
<feature type="compositionally biased region" description="Basic residues" evidence="2">
    <location>
        <begin position="176"/>
        <end position="189"/>
    </location>
</feature>
<evidence type="ECO:0000256" key="1">
    <source>
        <dbReference type="SAM" id="Coils"/>
    </source>
</evidence>
<feature type="compositionally biased region" description="Low complexity" evidence="2">
    <location>
        <begin position="4684"/>
        <end position="4699"/>
    </location>
</feature>
<feature type="compositionally biased region" description="Basic and acidic residues" evidence="2">
    <location>
        <begin position="2846"/>
        <end position="2889"/>
    </location>
</feature>
<feature type="compositionally biased region" description="Polar residues" evidence="2">
    <location>
        <begin position="1754"/>
        <end position="1764"/>
    </location>
</feature>
<feature type="compositionally biased region" description="Polar residues" evidence="2">
    <location>
        <begin position="3493"/>
        <end position="3505"/>
    </location>
</feature>
<feature type="region of interest" description="Disordered" evidence="2">
    <location>
        <begin position="1114"/>
        <end position="1403"/>
    </location>
</feature>
<feature type="compositionally biased region" description="Polar residues" evidence="2">
    <location>
        <begin position="4700"/>
        <end position="4714"/>
    </location>
</feature>
<feature type="compositionally biased region" description="Basic and acidic residues" evidence="2">
    <location>
        <begin position="503"/>
        <end position="524"/>
    </location>
</feature>
<feature type="compositionally biased region" description="Basic residues" evidence="2">
    <location>
        <begin position="2529"/>
        <end position="2540"/>
    </location>
</feature>
<feature type="compositionally biased region" description="Basic and acidic residues" evidence="2">
    <location>
        <begin position="943"/>
        <end position="960"/>
    </location>
</feature>
<feature type="compositionally biased region" description="Basic and acidic residues" evidence="2">
    <location>
        <begin position="3821"/>
        <end position="3840"/>
    </location>
</feature>
<dbReference type="Proteomes" id="UP001265746">
    <property type="component" value="Unassembled WGS sequence"/>
</dbReference>
<feature type="region of interest" description="Disordered" evidence="2">
    <location>
        <begin position="1858"/>
        <end position="2277"/>
    </location>
</feature>
<feature type="compositionally biased region" description="Basic and acidic residues" evidence="2">
    <location>
        <begin position="845"/>
        <end position="866"/>
    </location>
</feature>
<feature type="compositionally biased region" description="Basic and acidic residues" evidence="2">
    <location>
        <begin position="553"/>
        <end position="588"/>
    </location>
</feature>
<feature type="coiled-coil region" evidence="1">
    <location>
        <begin position="5451"/>
        <end position="5478"/>
    </location>
</feature>
<feature type="compositionally biased region" description="Basic residues" evidence="2">
    <location>
        <begin position="2890"/>
        <end position="2901"/>
    </location>
</feature>
<feature type="compositionally biased region" description="Basic and acidic residues" evidence="2">
    <location>
        <begin position="633"/>
        <end position="677"/>
    </location>
</feature>
<feature type="compositionally biased region" description="Low complexity" evidence="2">
    <location>
        <begin position="3008"/>
        <end position="3022"/>
    </location>
</feature>
<protein>
    <recommendedName>
        <fullName evidence="5">Involucrin repeat protein</fullName>
    </recommendedName>
</protein>
<feature type="region of interest" description="Disordered" evidence="2">
    <location>
        <begin position="3662"/>
        <end position="4521"/>
    </location>
</feature>
<feature type="compositionally biased region" description="Polar residues" evidence="2">
    <location>
        <begin position="4926"/>
        <end position="4936"/>
    </location>
</feature>
<evidence type="ECO:0000256" key="2">
    <source>
        <dbReference type="SAM" id="MobiDB-lite"/>
    </source>
</evidence>
<feature type="compositionally biased region" description="Basic and acidic residues" evidence="2">
    <location>
        <begin position="742"/>
        <end position="754"/>
    </location>
</feature>
<feature type="compositionally biased region" description="Polar residues" evidence="2">
    <location>
        <begin position="3338"/>
        <end position="3349"/>
    </location>
</feature>
<feature type="region of interest" description="Disordered" evidence="2">
    <location>
        <begin position="2798"/>
        <end position="3648"/>
    </location>
</feature>
<feature type="compositionally biased region" description="Basic residues" evidence="2">
    <location>
        <begin position="2166"/>
        <end position="2179"/>
    </location>
</feature>
<feature type="compositionally biased region" description="Basic and acidic residues" evidence="2">
    <location>
        <begin position="1858"/>
        <end position="1871"/>
    </location>
</feature>
<feature type="compositionally biased region" description="Polar residues" evidence="2">
    <location>
        <begin position="4002"/>
        <end position="4012"/>
    </location>
</feature>
<reference evidence="3" key="1">
    <citation type="submission" date="2023-06" db="EMBL/GenBank/DDBJ databases">
        <authorList>
            <person name="Noh H."/>
        </authorList>
    </citation>
    <scope>NUCLEOTIDE SEQUENCE</scope>
    <source>
        <strain evidence="3">DUCC20226</strain>
    </source>
</reference>